<dbReference type="InterPro" id="IPR004521">
    <property type="entry name" value="Uncharacterised_CHP00451"/>
</dbReference>
<dbReference type="NCBIfam" id="TIGR03684">
    <property type="entry name" value="arCOG00985"/>
    <property type="match status" value="1"/>
</dbReference>
<dbReference type="SMART" id="SM00359">
    <property type="entry name" value="PUA"/>
    <property type="match status" value="1"/>
</dbReference>
<evidence type="ECO:0000259" key="1">
    <source>
        <dbReference type="SMART" id="SM00359"/>
    </source>
</evidence>
<accession>A0A7J3ZN08</accession>
<dbReference type="SUPFAM" id="SSF88802">
    <property type="entry name" value="Pre-PUA domain"/>
    <property type="match status" value="1"/>
</dbReference>
<feature type="domain" description="PUA" evidence="1">
    <location>
        <begin position="73"/>
        <end position="148"/>
    </location>
</feature>
<dbReference type="InterPro" id="IPR002478">
    <property type="entry name" value="PUA"/>
</dbReference>
<dbReference type="NCBIfam" id="TIGR00451">
    <property type="entry name" value="unchar_dom_2"/>
    <property type="match status" value="1"/>
</dbReference>
<reference evidence="2" key="1">
    <citation type="journal article" date="2020" name="mSystems">
        <title>Genome- and Community-Level Interaction Insights into Carbon Utilization and Element Cycling Functions of Hydrothermarchaeota in Hydrothermal Sediment.</title>
        <authorList>
            <person name="Zhou Z."/>
            <person name="Liu Y."/>
            <person name="Xu W."/>
            <person name="Pan J."/>
            <person name="Luo Z.H."/>
            <person name="Li M."/>
        </authorList>
    </citation>
    <scope>NUCLEOTIDE SEQUENCE [LARGE SCALE GENOMIC DNA]</scope>
    <source>
        <strain evidence="2">SpSt-1116</strain>
    </source>
</reference>
<dbReference type="Pfam" id="PF01472">
    <property type="entry name" value="PUA"/>
    <property type="match status" value="1"/>
</dbReference>
<dbReference type="PANTHER" id="PTHR22798:SF0">
    <property type="entry name" value="MALIGNANT T-CELL-AMPLIFIED SEQUENCE 1"/>
    <property type="match status" value="1"/>
</dbReference>
<dbReference type="PANTHER" id="PTHR22798">
    <property type="entry name" value="MCT-1 PROTEIN"/>
    <property type="match status" value="1"/>
</dbReference>
<dbReference type="PIRSF" id="PIRSF005067">
    <property type="entry name" value="Tma_RNA-bind_prd"/>
    <property type="match status" value="1"/>
</dbReference>
<dbReference type="Gene3D" id="3.10.450.120">
    <property type="entry name" value="Pre-PUA domain, domain 1"/>
    <property type="match status" value="1"/>
</dbReference>
<dbReference type="Gene3D" id="2.30.130.10">
    <property type="entry name" value="PUA domain"/>
    <property type="match status" value="1"/>
</dbReference>
<dbReference type="EMBL" id="DRZC01000076">
    <property type="protein sequence ID" value="HHQ80830.1"/>
    <property type="molecule type" value="Genomic_DNA"/>
</dbReference>
<dbReference type="InterPro" id="IPR015947">
    <property type="entry name" value="PUA-like_sf"/>
</dbReference>
<dbReference type="InterPro" id="IPR036974">
    <property type="entry name" value="PUA_sf"/>
</dbReference>
<gene>
    <name evidence="2" type="ORF">ENM78_05225</name>
</gene>
<dbReference type="InterPro" id="IPR016437">
    <property type="entry name" value="MCT-1/Tma20"/>
</dbReference>
<dbReference type="GO" id="GO:0003723">
    <property type="term" value="F:RNA binding"/>
    <property type="evidence" value="ECO:0007669"/>
    <property type="project" value="InterPro"/>
</dbReference>
<evidence type="ECO:0000313" key="2">
    <source>
        <dbReference type="EMBL" id="HHQ80830.1"/>
    </source>
</evidence>
<sequence length="158" mass="18057">MRRFFLSKRERKKLLQELESTYNITLHASTIEVIVEGNCTLYLVDGTPAFILVENVLIPHLKYLIKKGHCFLPKVVVNRGAVLPISRGADVMAPGIVGFEGEFYKYGIVVVVDEKVKAPIAVGRALYSLNEISKMKRGRVIENVHHYQDRYWILSERL</sequence>
<comment type="caution">
    <text evidence="2">The sequence shown here is derived from an EMBL/GenBank/DDBJ whole genome shotgun (WGS) entry which is preliminary data.</text>
</comment>
<proteinExistence type="predicted"/>
<dbReference type="InterPro" id="IPR015266">
    <property type="entry name" value="DUF1947"/>
</dbReference>
<name>A0A7J3ZN08_9CREN</name>
<dbReference type="SUPFAM" id="SSF88697">
    <property type="entry name" value="PUA domain-like"/>
    <property type="match status" value="1"/>
</dbReference>
<dbReference type="AlphaFoldDB" id="A0A7J3ZN08"/>
<dbReference type="PROSITE" id="PS50890">
    <property type="entry name" value="PUA"/>
    <property type="match status" value="1"/>
</dbReference>
<dbReference type="Pfam" id="PF09183">
    <property type="entry name" value="DUF1947"/>
    <property type="match status" value="1"/>
</dbReference>
<protein>
    <submittedName>
        <fullName evidence="2">DUF1947 domain-containing protein</fullName>
    </submittedName>
</protein>
<dbReference type="GO" id="GO:0001731">
    <property type="term" value="P:formation of translation preinitiation complex"/>
    <property type="evidence" value="ECO:0007669"/>
    <property type="project" value="TreeGrafter"/>
</dbReference>
<organism evidence="2">
    <name type="scientific">Fervidicoccus fontis</name>
    <dbReference type="NCBI Taxonomy" id="683846"/>
    <lineage>
        <taxon>Archaea</taxon>
        <taxon>Thermoproteota</taxon>
        <taxon>Thermoprotei</taxon>
        <taxon>Fervidicoccales</taxon>
        <taxon>Fervidicoccaceae</taxon>
        <taxon>Fervidicoccus</taxon>
    </lineage>
</organism>
<dbReference type="InterPro" id="IPR022430">
    <property type="entry name" value="CHP03684"/>
</dbReference>